<accession>A0A0C2IQF0</accession>
<evidence type="ECO:0000259" key="2">
    <source>
        <dbReference type="Pfam" id="PF20516"/>
    </source>
</evidence>
<feature type="compositionally biased region" description="Basic and acidic residues" evidence="1">
    <location>
        <begin position="113"/>
        <end position="124"/>
    </location>
</feature>
<proteinExistence type="predicted"/>
<sequence>MVPARRNYEIDSNLQIITWLFDIPGHSTAERPSSSRSITSRPSRTPSPTRKRRRRPASSNSGGLPTYTYPDAHIYSTHLDNTFRSPPASRRSMSDDAGPELLTPRSKRQKVTSAEEHQDKDNERSAVIAGDDDDVDGEPTPRVRKTPSVAVSSSSHKAPSGSSAFGSGTSSPTKQFEGIALKDDGIEKKTLQKGVPGVPDALNRLLDALEDVADGYGIISPADKPQFEARAATDPTFPKLRDVMFDDGPTRDHGLPPTPPLDAVLNVAAWARRCSESNAHEDTCNTYVHFPLLALSVYGTQLRPQLMNVDMCTHADVIREYRYLPIPSKRVDFVLHCRPASCAAAADDPERAVSHAIDKVRAGRPLLSINHTDLQGLNDAPICTSIETKRQHRSSDAAELQIGVWHAAQWKMLQQMAAPRRGGLGGCAFLPGVIIAGHDWYFVATTREGDKTILWSDFLFGSSKSVIGLYKIIRGLQYLVRDGLTRYWPWFKRTVLDLDLPSSSADQG</sequence>
<dbReference type="Pfam" id="PF20516">
    <property type="entry name" value="PDDEXK_12"/>
    <property type="match status" value="1"/>
</dbReference>
<protein>
    <recommendedName>
        <fullName evidence="2">PD-(D/E)XK nuclease-like domain-containing protein</fullName>
    </recommendedName>
</protein>
<feature type="compositionally biased region" description="Low complexity" evidence="1">
    <location>
        <begin position="147"/>
        <end position="173"/>
    </location>
</feature>
<feature type="compositionally biased region" description="Low complexity" evidence="1">
    <location>
        <begin position="31"/>
        <end position="48"/>
    </location>
</feature>
<dbReference type="GeneID" id="63678071"/>
<organism evidence="3 4">
    <name type="scientific">Sporothrix brasiliensis 5110</name>
    <dbReference type="NCBI Taxonomy" id="1398154"/>
    <lineage>
        <taxon>Eukaryota</taxon>
        <taxon>Fungi</taxon>
        <taxon>Dikarya</taxon>
        <taxon>Ascomycota</taxon>
        <taxon>Pezizomycotina</taxon>
        <taxon>Sordariomycetes</taxon>
        <taxon>Sordariomycetidae</taxon>
        <taxon>Ophiostomatales</taxon>
        <taxon>Ophiostomataceae</taxon>
        <taxon>Sporothrix</taxon>
    </lineage>
</organism>
<reference evidence="3 4" key="1">
    <citation type="journal article" date="2014" name="BMC Genomics">
        <title>Comparative genomics of the major fungal agents of human and animal Sporotrichosis: Sporothrix schenckii and Sporothrix brasiliensis.</title>
        <authorList>
            <person name="Teixeira M.M."/>
            <person name="de Almeida L.G."/>
            <person name="Kubitschek-Barreira P."/>
            <person name="Alves F.L."/>
            <person name="Kioshima E.S."/>
            <person name="Abadio A.K."/>
            <person name="Fernandes L."/>
            <person name="Derengowski L.S."/>
            <person name="Ferreira K.S."/>
            <person name="Souza R.C."/>
            <person name="Ruiz J.C."/>
            <person name="de Andrade N.C."/>
            <person name="Paes H.C."/>
            <person name="Nicola A.M."/>
            <person name="Albuquerque P."/>
            <person name="Gerber A.L."/>
            <person name="Martins V.P."/>
            <person name="Peconick L.D."/>
            <person name="Neto A.V."/>
            <person name="Chaucanez C.B."/>
            <person name="Silva P.A."/>
            <person name="Cunha O.L."/>
            <person name="de Oliveira F.F."/>
            <person name="dos Santos T.C."/>
            <person name="Barros A.L."/>
            <person name="Soares M.A."/>
            <person name="de Oliveira L.M."/>
            <person name="Marini M.M."/>
            <person name="Villalobos-Duno H."/>
            <person name="Cunha M.M."/>
            <person name="de Hoog S."/>
            <person name="da Silveira J.F."/>
            <person name="Henrissat B."/>
            <person name="Nino-Vega G.A."/>
            <person name="Cisalpino P.S."/>
            <person name="Mora-Montes H.M."/>
            <person name="Almeida S.R."/>
            <person name="Stajich J.E."/>
            <person name="Lopes-Bezerra L.M."/>
            <person name="Vasconcelos A.T."/>
            <person name="Felipe M.S."/>
        </authorList>
    </citation>
    <scope>NUCLEOTIDE SEQUENCE [LARGE SCALE GENOMIC DNA]</scope>
    <source>
        <strain evidence="3 4">5110</strain>
    </source>
</reference>
<dbReference type="AlphaFoldDB" id="A0A0C2IQF0"/>
<dbReference type="VEuPathDB" id="FungiDB:SPBR_04873"/>
<dbReference type="Proteomes" id="UP000031575">
    <property type="component" value="Unassembled WGS sequence"/>
</dbReference>
<dbReference type="InterPro" id="IPR046797">
    <property type="entry name" value="PDDEXK_12"/>
</dbReference>
<dbReference type="EMBL" id="AWTV01000010">
    <property type="protein sequence ID" value="KIH87287.1"/>
    <property type="molecule type" value="Genomic_DNA"/>
</dbReference>
<dbReference type="HOGENOM" id="CLU_027219_0_2_1"/>
<name>A0A0C2IQF0_9PEZI</name>
<gene>
    <name evidence="3" type="ORF">SPBR_04873</name>
</gene>
<evidence type="ECO:0000256" key="1">
    <source>
        <dbReference type="SAM" id="MobiDB-lite"/>
    </source>
</evidence>
<feature type="domain" description="PD-(D/E)XK nuclease-like" evidence="2">
    <location>
        <begin position="235"/>
        <end position="488"/>
    </location>
</feature>
<keyword evidence="4" id="KW-1185">Reference proteome</keyword>
<dbReference type="RefSeq" id="XP_040615297.1">
    <property type="nucleotide sequence ID" value="XM_040763150.1"/>
</dbReference>
<evidence type="ECO:0000313" key="3">
    <source>
        <dbReference type="EMBL" id="KIH87287.1"/>
    </source>
</evidence>
<comment type="caution">
    <text evidence="3">The sequence shown here is derived from an EMBL/GenBank/DDBJ whole genome shotgun (WGS) entry which is preliminary data.</text>
</comment>
<dbReference type="OrthoDB" id="4161186at2759"/>
<feature type="region of interest" description="Disordered" evidence="1">
    <location>
        <begin position="27"/>
        <end position="175"/>
    </location>
</feature>
<evidence type="ECO:0000313" key="4">
    <source>
        <dbReference type="Proteomes" id="UP000031575"/>
    </source>
</evidence>